<evidence type="ECO:0000256" key="3">
    <source>
        <dbReference type="ARBA" id="ARBA00022989"/>
    </source>
</evidence>
<keyword evidence="8" id="KW-1185">Reference proteome</keyword>
<feature type="transmembrane region" description="Helical" evidence="6">
    <location>
        <begin position="12"/>
        <end position="32"/>
    </location>
</feature>
<dbReference type="GO" id="GO:0004930">
    <property type="term" value="F:G protein-coupled receptor activity"/>
    <property type="evidence" value="ECO:0007669"/>
    <property type="project" value="TreeGrafter"/>
</dbReference>
<accession>A0AAD3HBH9</accession>
<evidence type="ECO:0000256" key="1">
    <source>
        <dbReference type="ARBA" id="ARBA00004141"/>
    </source>
</evidence>
<dbReference type="PANTHER" id="PTHR23112">
    <property type="entry name" value="G PROTEIN-COUPLED RECEPTOR 157-RELATED"/>
    <property type="match status" value="1"/>
</dbReference>
<keyword evidence="3 6" id="KW-1133">Transmembrane helix</keyword>
<feature type="transmembrane region" description="Helical" evidence="6">
    <location>
        <begin position="44"/>
        <end position="65"/>
    </location>
</feature>
<dbReference type="CDD" id="cd00637">
    <property type="entry name" value="7tm_classA_rhodopsin-like"/>
    <property type="match status" value="1"/>
</dbReference>
<evidence type="ECO:0000256" key="5">
    <source>
        <dbReference type="SAM" id="MobiDB-lite"/>
    </source>
</evidence>
<keyword evidence="4 6" id="KW-0472">Membrane</keyword>
<dbReference type="EMBL" id="BLLK01000058">
    <property type="protein sequence ID" value="GFH57485.1"/>
    <property type="molecule type" value="Genomic_DNA"/>
</dbReference>
<dbReference type="Gene3D" id="1.20.1070.10">
    <property type="entry name" value="Rhodopsin 7-helix transmembrane proteins"/>
    <property type="match status" value="1"/>
</dbReference>
<evidence type="ECO:0000256" key="6">
    <source>
        <dbReference type="SAM" id="Phobius"/>
    </source>
</evidence>
<feature type="transmembrane region" description="Helical" evidence="6">
    <location>
        <begin position="372"/>
        <end position="395"/>
    </location>
</feature>
<evidence type="ECO:0000313" key="8">
    <source>
        <dbReference type="Proteomes" id="UP001054902"/>
    </source>
</evidence>
<feature type="transmembrane region" description="Helical" evidence="6">
    <location>
        <begin position="401"/>
        <end position="423"/>
    </location>
</feature>
<dbReference type="GO" id="GO:0007189">
    <property type="term" value="P:adenylate cyclase-activating G protein-coupled receptor signaling pathway"/>
    <property type="evidence" value="ECO:0007669"/>
    <property type="project" value="TreeGrafter"/>
</dbReference>
<protein>
    <submittedName>
        <fullName evidence="7">Uncharacterized protein</fullName>
    </submittedName>
</protein>
<dbReference type="SUPFAM" id="SSF81321">
    <property type="entry name" value="Family A G protein-coupled receptor-like"/>
    <property type="match status" value="1"/>
</dbReference>
<evidence type="ECO:0000313" key="7">
    <source>
        <dbReference type="EMBL" id="GFH57485.1"/>
    </source>
</evidence>
<feature type="transmembrane region" description="Helical" evidence="6">
    <location>
        <begin position="189"/>
        <end position="212"/>
    </location>
</feature>
<comment type="caution">
    <text evidence="7">The sequence shown here is derived from an EMBL/GenBank/DDBJ whole genome shotgun (WGS) entry which is preliminary data.</text>
</comment>
<name>A0AAD3HBH9_9STRA</name>
<feature type="transmembrane region" description="Helical" evidence="6">
    <location>
        <begin position="130"/>
        <end position="149"/>
    </location>
</feature>
<sequence>MNQENQKKLACATFATASASLLQSSILALIIFKKGFHTPYRRLIFAISVSDILQCIGLILGPFTIPVSTPQGFWAFGNKASCSFSGSLFTFGFAWSPMYTMALVIYYFFKLHKNMTDFGFANFIEKYLHLLFIAFMFICQTIALANNAINSNVIGTFCLYSATPVGCRQAPHVFGECDDNKDLITNLNLAVVISVPFVCLTCIVSILSFLLYKIAAREKIFSSLPLTHVQSNKKGQATHIRKSDRISWLKVSSSGGSSDKNGKEYKTKPSEPCLKDEPNIAGDSVCSQPQAALEGAESVQPQGASKKNNIQQNSALDEALLVNTNVKEVSEIRALRTKRPSSSTSSQNRVASSTEQSQIMARMYRKEMFVQVILYSCQFIFTNILFSVMNLLLVLGKPPHFAFLFASQTLQPLSGVLNIFIFSRPSVCVMRARFPGMSWPRAFWIVFRNGGEAPKQEISPVIGDSSSQAMSSVQFGVANNNNLVSSAGGNLSFDKHESSCAQFYQIDHKNKLGEIQMVLPSKN</sequence>
<dbReference type="GO" id="GO:0005886">
    <property type="term" value="C:plasma membrane"/>
    <property type="evidence" value="ECO:0007669"/>
    <property type="project" value="TreeGrafter"/>
</dbReference>
<dbReference type="Proteomes" id="UP001054902">
    <property type="component" value="Unassembled WGS sequence"/>
</dbReference>
<feature type="region of interest" description="Disordered" evidence="5">
    <location>
        <begin position="333"/>
        <end position="353"/>
    </location>
</feature>
<dbReference type="PANTHER" id="PTHR23112:SF0">
    <property type="entry name" value="TRANSMEMBRANE PROTEIN 116"/>
    <property type="match status" value="1"/>
</dbReference>
<feature type="compositionally biased region" description="Basic and acidic residues" evidence="5">
    <location>
        <begin position="260"/>
        <end position="278"/>
    </location>
</feature>
<feature type="region of interest" description="Disordered" evidence="5">
    <location>
        <begin position="249"/>
        <end position="279"/>
    </location>
</feature>
<feature type="transmembrane region" description="Helical" evidence="6">
    <location>
        <begin position="85"/>
        <end position="109"/>
    </location>
</feature>
<organism evidence="7 8">
    <name type="scientific">Chaetoceros tenuissimus</name>
    <dbReference type="NCBI Taxonomy" id="426638"/>
    <lineage>
        <taxon>Eukaryota</taxon>
        <taxon>Sar</taxon>
        <taxon>Stramenopiles</taxon>
        <taxon>Ochrophyta</taxon>
        <taxon>Bacillariophyta</taxon>
        <taxon>Coscinodiscophyceae</taxon>
        <taxon>Chaetocerotophycidae</taxon>
        <taxon>Chaetocerotales</taxon>
        <taxon>Chaetocerotaceae</taxon>
        <taxon>Chaetoceros</taxon>
    </lineage>
</organism>
<proteinExistence type="predicted"/>
<evidence type="ECO:0000256" key="4">
    <source>
        <dbReference type="ARBA" id="ARBA00023136"/>
    </source>
</evidence>
<comment type="subcellular location">
    <subcellularLocation>
        <location evidence="1">Membrane</location>
        <topology evidence="1">Multi-pass membrane protein</topology>
    </subcellularLocation>
</comment>
<keyword evidence="2 6" id="KW-0812">Transmembrane</keyword>
<dbReference type="AlphaFoldDB" id="A0AAD3HBH9"/>
<reference evidence="7 8" key="1">
    <citation type="journal article" date="2021" name="Sci. Rep.">
        <title>The genome of the diatom Chaetoceros tenuissimus carries an ancient integrated fragment of an extant virus.</title>
        <authorList>
            <person name="Hongo Y."/>
            <person name="Kimura K."/>
            <person name="Takaki Y."/>
            <person name="Yoshida Y."/>
            <person name="Baba S."/>
            <person name="Kobayashi G."/>
            <person name="Nagasaki K."/>
            <person name="Hano T."/>
            <person name="Tomaru Y."/>
        </authorList>
    </citation>
    <scope>NUCLEOTIDE SEQUENCE [LARGE SCALE GENOMIC DNA]</scope>
    <source>
        <strain evidence="7 8">NIES-3715</strain>
    </source>
</reference>
<feature type="compositionally biased region" description="Polar residues" evidence="5">
    <location>
        <begin position="340"/>
        <end position="353"/>
    </location>
</feature>
<evidence type="ECO:0000256" key="2">
    <source>
        <dbReference type="ARBA" id="ARBA00022692"/>
    </source>
</evidence>
<gene>
    <name evidence="7" type="ORF">CTEN210_13961</name>
</gene>